<evidence type="ECO:0000256" key="15">
    <source>
        <dbReference type="PIRNR" id="PIRNR004491"/>
    </source>
</evidence>
<evidence type="ECO:0000256" key="11">
    <source>
        <dbReference type="ARBA" id="ARBA00022840"/>
    </source>
</evidence>
<dbReference type="NCBIfam" id="NF004159">
    <property type="entry name" value="PRK05627.1-2"/>
    <property type="match status" value="1"/>
</dbReference>
<dbReference type="InterPro" id="IPR015865">
    <property type="entry name" value="Riboflavin_kinase_bac/euk"/>
</dbReference>
<dbReference type="GO" id="GO:0005524">
    <property type="term" value="F:ATP binding"/>
    <property type="evidence" value="ECO:0007669"/>
    <property type="project" value="UniProtKB-UniRule"/>
</dbReference>
<evidence type="ECO:0000256" key="7">
    <source>
        <dbReference type="ARBA" id="ARBA00022695"/>
    </source>
</evidence>
<dbReference type="SUPFAM" id="SSF82114">
    <property type="entry name" value="Riboflavin kinase-like"/>
    <property type="match status" value="1"/>
</dbReference>
<dbReference type="Pfam" id="PF01687">
    <property type="entry name" value="Flavokinase"/>
    <property type="match status" value="1"/>
</dbReference>
<reference evidence="18" key="1">
    <citation type="submission" date="2017-04" db="EMBL/GenBank/DDBJ databases">
        <authorList>
            <person name="Varghese N."/>
            <person name="Submissions S."/>
        </authorList>
    </citation>
    <scope>NUCLEOTIDE SEQUENCE [LARGE SCALE GENOMIC DNA]</scope>
    <source>
        <strain evidence="18">DSM 23072</strain>
    </source>
</reference>
<dbReference type="RefSeq" id="WP_084256799.1">
    <property type="nucleotide sequence ID" value="NZ_FWWV01000013.1"/>
</dbReference>
<keyword evidence="11 15" id="KW-0067">ATP-binding</keyword>
<evidence type="ECO:0000256" key="9">
    <source>
        <dbReference type="ARBA" id="ARBA00022777"/>
    </source>
</evidence>
<proteinExistence type="inferred from homology"/>
<comment type="similarity">
    <text evidence="15">Belongs to the ribF family.</text>
</comment>
<dbReference type="CDD" id="cd02064">
    <property type="entry name" value="FAD_synthetase_N"/>
    <property type="match status" value="1"/>
</dbReference>
<keyword evidence="4 15" id="KW-0285">Flavoprotein</keyword>
<evidence type="ECO:0000256" key="1">
    <source>
        <dbReference type="ARBA" id="ARBA00002121"/>
    </source>
</evidence>
<dbReference type="Gene3D" id="3.40.50.620">
    <property type="entry name" value="HUPs"/>
    <property type="match status" value="1"/>
</dbReference>
<keyword evidence="8 15" id="KW-0547">Nucleotide-binding</keyword>
<keyword evidence="18" id="KW-1185">Reference proteome</keyword>
<dbReference type="InterPro" id="IPR014729">
    <property type="entry name" value="Rossmann-like_a/b/a_fold"/>
</dbReference>
<comment type="catalytic activity">
    <reaction evidence="13 15">
        <text>riboflavin + ATP = FMN + ADP + H(+)</text>
        <dbReference type="Rhea" id="RHEA:14357"/>
        <dbReference type="ChEBI" id="CHEBI:15378"/>
        <dbReference type="ChEBI" id="CHEBI:30616"/>
        <dbReference type="ChEBI" id="CHEBI:57986"/>
        <dbReference type="ChEBI" id="CHEBI:58210"/>
        <dbReference type="ChEBI" id="CHEBI:456216"/>
        <dbReference type="EC" id="2.7.1.26"/>
    </reaction>
</comment>
<feature type="domain" description="Riboflavin kinase" evidence="16">
    <location>
        <begin position="183"/>
        <end position="308"/>
    </location>
</feature>
<dbReference type="PANTHER" id="PTHR22749:SF6">
    <property type="entry name" value="RIBOFLAVIN KINASE"/>
    <property type="match status" value="1"/>
</dbReference>
<dbReference type="AlphaFoldDB" id="A0A1W1URC9"/>
<dbReference type="EC" id="2.7.7.2" evidence="15"/>
<evidence type="ECO:0000256" key="10">
    <source>
        <dbReference type="ARBA" id="ARBA00022827"/>
    </source>
</evidence>
<dbReference type="InterPro" id="IPR015864">
    <property type="entry name" value="FAD_synthase"/>
</dbReference>
<evidence type="ECO:0000256" key="5">
    <source>
        <dbReference type="ARBA" id="ARBA00022643"/>
    </source>
</evidence>
<dbReference type="PIRSF" id="PIRSF004491">
    <property type="entry name" value="FAD_Synth"/>
    <property type="match status" value="1"/>
</dbReference>
<evidence type="ECO:0000256" key="14">
    <source>
        <dbReference type="ARBA" id="ARBA00049494"/>
    </source>
</evidence>
<keyword evidence="5 15" id="KW-0288">FMN</keyword>
<evidence type="ECO:0000256" key="6">
    <source>
        <dbReference type="ARBA" id="ARBA00022679"/>
    </source>
</evidence>
<dbReference type="NCBIfam" id="TIGR00083">
    <property type="entry name" value="ribF"/>
    <property type="match status" value="1"/>
</dbReference>
<comment type="pathway">
    <text evidence="2 15">Cofactor biosynthesis; FAD biosynthesis; FAD from FMN: step 1/1.</text>
</comment>
<evidence type="ECO:0000313" key="18">
    <source>
        <dbReference type="Proteomes" id="UP000192408"/>
    </source>
</evidence>
<dbReference type="FunFam" id="3.40.50.620:FF:000021">
    <property type="entry name" value="Riboflavin biosynthesis protein"/>
    <property type="match status" value="1"/>
</dbReference>
<gene>
    <name evidence="17" type="ORF">SAMN05660772_00662</name>
</gene>
<dbReference type="SUPFAM" id="SSF52374">
    <property type="entry name" value="Nucleotidylyl transferase"/>
    <property type="match status" value="1"/>
</dbReference>
<evidence type="ECO:0000313" key="17">
    <source>
        <dbReference type="EMBL" id="SMB83647.1"/>
    </source>
</evidence>
<dbReference type="STRING" id="1122938.SAMN05660772_00662"/>
<name>A0A1W1URC9_9PAST</name>
<protein>
    <recommendedName>
        <fullName evidence="15">Riboflavin biosynthesis protein</fullName>
    </recommendedName>
    <domain>
        <recommendedName>
            <fullName evidence="15">Riboflavin kinase</fullName>
            <ecNumber evidence="15">2.7.1.26</ecNumber>
        </recommendedName>
        <alternativeName>
            <fullName evidence="15">Flavokinase</fullName>
        </alternativeName>
    </domain>
    <domain>
        <recommendedName>
            <fullName evidence="15">FMN adenylyltransferase</fullName>
            <ecNumber evidence="15">2.7.7.2</ecNumber>
        </recommendedName>
        <alternativeName>
            <fullName evidence="15">FAD pyrophosphorylase</fullName>
        </alternativeName>
        <alternativeName>
            <fullName evidence="15">FAD synthase</fullName>
        </alternativeName>
    </domain>
</protein>
<evidence type="ECO:0000256" key="8">
    <source>
        <dbReference type="ARBA" id="ARBA00022741"/>
    </source>
</evidence>
<evidence type="ECO:0000256" key="13">
    <source>
        <dbReference type="ARBA" id="ARBA00047880"/>
    </source>
</evidence>
<keyword evidence="6 15" id="KW-0808">Transferase</keyword>
<dbReference type="SMART" id="SM00904">
    <property type="entry name" value="Flavokinase"/>
    <property type="match status" value="1"/>
</dbReference>
<dbReference type="GO" id="GO:0003919">
    <property type="term" value="F:FMN adenylyltransferase activity"/>
    <property type="evidence" value="ECO:0007669"/>
    <property type="project" value="UniProtKB-UniRule"/>
</dbReference>
<dbReference type="NCBIfam" id="NF004160">
    <property type="entry name" value="PRK05627.1-3"/>
    <property type="match status" value="1"/>
</dbReference>
<dbReference type="Gene3D" id="2.40.30.30">
    <property type="entry name" value="Riboflavin kinase-like"/>
    <property type="match status" value="1"/>
</dbReference>
<dbReference type="EMBL" id="FWWV01000013">
    <property type="protein sequence ID" value="SMB83647.1"/>
    <property type="molecule type" value="Genomic_DNA"/>
</dbReference>
<dbReference type="GO" id="GO:0009231">
    <property type="term" value="P:riboflavin biosynthetic process"/>
    <property type="evidence" value="ECO:0007669"/>
    <property type="project" value="InterPro"/>
</dbReference>
<accession>A0A1W1URC9</accession>
<evidence type="ECO:0000259" key="16">
    <source>
        <dbReference type="SMART" id="SM00904"/>
    </source>
</evidence>
<dbReference type="GO" id="GO:0006747">
    <property type="term" value="P:FAD biosynthetic process"/>
    <property type="evidence" value="ECO:0007669"/>
    <property type="project" value="UniProtKB-UniRule"/>
</dbReference>
<sequence>MQLIRGIYNLPAFNNGCALTIGNFDGCHLGHQHILAHLKQKAQQLGLPTVVMLFEPQPNEFFASHNAPARLMRLRDKLVFLRQAAIDYVLCIRFNRTFANLSAERFIQDYLVDKLQVKFLSIGDDFQFGAQRQGNFQTLLHAGEQFGFTVENNDSFSLQQQRISSTLIRQALAQDNLKLAENMLGKPYSIRGRVAHGNKLGRTIGFPTANIHLHRQVNPIQGVYAVEIADKCGRRYQGVANIGNRPTVDGGTRPLLEVHLFDFQQDLYGKALEVILRHKIRNEIKFADFAQLKQQIANDVQTAKDFFKLNV</sequence>
<keyword evidence="9 15" id="KW-0418">Kinase</keyword>
<comment type="pathway">
    <text evidence="3 15">Cofactor biosynthesis; FMN biosynthesis; FMN from riboflavin (ATP route): step 1/1.</text>
</comment>
<dbReference type="NCBIfam" id="NF004163">
    <property type="entry name" value="PRK05627.1-6"/>
    <property type="match status" value="1"/>
</dbReference>
<keyword evidence="12" id="KW-0511">Multifunctional enzyme</keyword>
<evidence type="ECO:0000256" key="12">
    <source>
        <dbReference type="ARBA" id="ARBA00023268"/>
    </source>
</evidence>
<organism evidence="17 18">
    <name type="scientific">Pasteurella testudinis DSM 23072</name>
    <dbReference type="NCBI Taxonomy" id="1122938"/>
    <lineage>
        <taxon>Bacteria</taxon>
        <taxon>Pseudomonadati</taxon>
        <taxon>Pseudomonadota</taxon>
        <taxon>Gammaproteobacteria</taxon>
        <taxon>Pasteurellales</taxon>
        <taxon>Pasteurellaceae</taxon>
        <taxon>Pasteurella</taxon>
    </lineage>
</organism>
<dbReference type="Proteomes" id="UP000192408">
    <property type="component" value="Unassembled WGS sequence"/>
</dbReference>
<keyword evidence="10 15" id="KW-0274">FAD</keyword>
<dbReference type="GO" id="GO:0008531">
    <property type="term" value="F:riboflavin kinase activity"/>
    <property type="evidence" value="ECO:0007669"/>
    <property type="project" value="UniProtKB-UniRule"/>
</dbReference>
<evidence type="ECO:0000256" key="2">
    <source>
        <dbReference type="ARBA" id="ARBA00004726"/>
    </source>
</evidence>
<evidence type="ECO:0000256" key="4">
    <source>
        <dbReference type="ARBA" id="ARBA00022630"/>
    </source>
</evidence>
<comment type="catalytic activity">
    <reaction evidence="14 15">
        <text>FMN + ATP + H(+) = FAD + diphosphate</text>
        <dbReference type="Rhea" id="RHEA:17237"/>
        <dbReference type="ChEBI" id="CHEBI:15378"/>
        <dbReference type="ChEBI" id="CHEBI:30616"/>
        <dbReference type="ChEBI" id="CHEBI:33019"/>
        <dbReference type="ChEBI" id="CHEBI:57692"/>
        <dbReference type="ChEBI" id="CHEBI:58210"/>
        <dbReference type="EC" id="2.7.7.2"/>
    </reaction>
</comment>
<dbReference type="UniPathway" id="UPA00276">
    <property type="reaction ID" value="UER00406"/>
</dbReference>
<dbReference type="GO" id="GO:0009398">
    <property type="term" value="P:FMN biosynthetic process"/>
    <property type="evidence" value="ECO:0007669"/>
    <property type="project" value="UniProtKB-UniRule"/>
</dbReference>
<evidence type="ECO:0000256" key="3">
    <source>
        <dbReference type="ARBA" id="ARBA00005201"/>
    </source>
</evidence>
<dbReference type="PANTHER" id="PTHR22749">
    <property type="entry name" value="RIBOFLAVIN KINASE/FMN ADENYLYLTRANSFERASE"/>
    <property type="match status" value="1"/>
</dbReference>
<dbReference type="InterPro" id="IPR023465">
    <property type="entry name" value="Riboflavin_kinase_dom_sf"/>
</dbReference>
<dbReference type="EC" id="2.7.1.26" evidence="15"/>
<keyword evidence="7 15" id="KW-0548">Nucleotidyltransferase</keyword>
<dbReference type="InterPro" id="IPR002606">
    <property type="entry name" value="Riboflavin_kinase_bac"/>
</dbReference>
<dbReference type="UniPathway" id="UPA00277">
    <property type="reaction ID" value="UER00407"/>
</dbReference>
<comment type="function">
    <text evidence="1">Catalyzes the phosphorylation of riboflavin to FMN followed by the adenylation of FMN to FAD.</text>
</comment>
<dbReference type="InterPro" id="IPR023468">
    <property type="entry name" value="Riboflavin_kinase"/>
</dbReference>
<dbReference type="Pfam" id="PF06574">
    <property type="entry name" value="FAD_syn"/>
    <property type="match status" value="1"/>
</dbReference>
<dbReference type="NCBIfam" id="NF004162">
    <property type="entry name" value="PRK05627.1-5"/>
    <property type="match status" value="1"/>
</dbReference>